<proteinExistence type="predicted"/>
<evidence type="ECO:0000313" key="4">
    <source>
        <dbReference type="EMBL" id="RVU29409.1"/>
    </source>
</evidence>
<keyword evidence="2" id="KW-0732">Signal</keyword>
<dbReference type="PANTHER" id="PTHR42852">
    <property type="entry name" value="THIOL:DISULFIDE INTERCHANGE PROTEIN DSBE"/>
    <property type="match status" value="1"/>
</dbReference>
<evidence type="ECO:0000256" key="2">
    <source>
        <dbReference type="SAM" id="SignalP"/>
    </source>
</evidence>
<dbReference type="PROSITE" id="PS51352">
    <property type="entry name" value="THIOREDOXIN_2"/>
    <property type="match status" value="1"/>
</dbReference>
<accession>A0A437Q4G6</accession>
<dbReference type="InterPro" id="IPR036249">
    <property type="entry name" value="Thioredoxin-like_sf"/>
</dbReference>
<sequence length="163" mass="18611">MLLKRILMSFLLLTTAWSVQAETTKFYDLAFPNLEGKEVSLYEYEGKVVLLNFWATWCPPCVREMPSMQRLQDKFADQPFEIVAINAGESADAIEAFLLGLDNELTFTILLDEKSRSFQEFRIPGLPMSYLISKDGELLETIMGGREWDDEKQVALVETALKS</sequence>
<dbReference type="InterPro" id="IPR013766">
    <property type="entry name" value="Thioredoxin_domain"/>
</dbReference>
<protein>
    <submittedName>
        <fullName evidence="4">TlpA family protein disulfide reductase</fullName>
    </submittedName>
</protein>
<dbReference type="RefSeq" id="WP_127695848.1">
    <property type="nucleotide sequence ID" value="NZ_SACQ01000010.1"/>
</dbReference>
<dbReference type="CDD" id="cd02966">
    <property type="entry name" value="TlpA_like_family"/>
    <property type="match status" value="1"/>
</dbReference>
<evidence type="ECO:0000259" key="3">
    <source>
        <dbReference type="PROSITE" id="PS51352"/>
    </source>
</evidence>
<dbReference type="InterPro" id="IPR050553">
    <property type="entry name" value="Thioredoxin_ResA/DsbE_sf"/>
</dbReference>
<keyword evidence="5" id="KW-1185">Reference proteome</keyword>
<dbReference type="Gene3D" id="3.40.30.10">
    <property type="entry name" value="Glutaredoxin"/>
    <property type="match status" value="1"/>
</dbReference>
<dbReference type="AlphaFoldDB" id="A0A437Q4G6"/>
<reference evidence="4 5" key="1">
    <citation type="submission" date="2019-01" db="EMBL/GenBank/DDBJ databases">
        <authorList>
            <person name="Chen W.-M."/>
        </authorList>
    </citation>
    <scope>NUCLEOTIDE SEQUENCE [LARGE SCALE GENOMIC DNA]</scope>
    <source>
        <strain evidence="4 5">HPM-16</strain>
    </source>
</reference>
<dbReference type="EMBL" id="SACQ01000010">
    <property type="protein sequence ID" value="RVU29409.1"/>
    <property type="molecule type" value="Genomic_DNA"/>
</dbReference>
<dbReference type="GO" id="GO:0016209">
    <property type="term" value="F:antioxidant activity"/>
    <property type="evidence" value="ECO:0007669"/>
    <property type="project" value="InterPro"/>
</dbReference>
<evidence type="ECO:0000256" key="1">
    <source>
        <dbReference type="ARBA" id="ARBA00023284"/>
    </source>
</evidence>
<dbReference type="PROSITE" id="PS00194">
    <property type="entry name" value="THIOREDOXIN_1"/>
    <property type="match status" value="1"/>
</dbReference>
<dbReference type="InterPro" id="IPR017937">
    <property type="entry name" value="Thioredoxin_CS"/>
</dbReference>
<name>A0A437Q4G6_9GAMM</name>
<feature type="chain" id="PRO_5019052248" evidence="2">
    <location>
        <begin position="22"/>
        <end position="163"/>
    </location>
</feature>
<feature type="domain" description="Thioredoxin" evidence="3">
    <location>
        <begin position="20"/>
        <end position="162"/>
    </location>
</feature>
<dbReference type="Pfam" id="PF00578">
    <property type="entry name" value="AhpC-TSA"/>
    <property type="match status" value="1"/>
</dbReference>
<feature type="signal peptide" evidence="2">
    <location>
        <begin position="1"/>
        <end position="21"/>
    </location>
</feature>
<dbReference type="Proteomes" id="UP000282818">
    <property type="component" value="Unassembled WGS sequence"/>
</dbReference>
<dbReference type="SUPFAM" id="SSF52833">
    <property type="entry name" value="Thioredoxin-like"/>
    <property type="match status" value="1"/>
</dbReference>
<gene>
    <name evidence="4" type="ORF">EOE65_16710</name>
</gene>
<dbReference type="PANTHER" id="PTHR42852:SF13">
    <property type="entry name" value="PROTEIN DIPZ"/>
    <property type="match status" value="1"/>
</dbReference>
<organism evidence="4 5">
    <name type="scientific">Neptunomonas marina</name>
    <dbReference type="NCBI Taxonomy" id="1815562"/>
    <lineage>
        <taxon>Bacteria</taxon>
        <taxon>Pseudomonadati</taxon>
        <taxon>Pseudomonadota</taxon>
        <taxon>Gammaproteobacteria</taxon>
        <taxon>Oceanospirillales</taxon>
        <taxon>Oceanospirillaceae</taxon>
        <taxon>Neptunomonas</taxon>
    </lineage>
</organism>
<keyword evidence="1" id="KW-0676">Redox-active center</keyword>
<comment type="caution">
    <text evidence="4">The sequence shown here is derived from an EMBL/GenBank/DDBJ whole genome shotgun (WGS) entry which is preliminary data.</text>
</comment>
<dbReference type="InterPro" id="IPR000866">
    <property type="entry name" value="AhpC/TSA"/>
</dbReference>
<evidence type="ECO:0000313" key="5">
    <source>
        <dbReference type="Proteomes" id="UP000282818"/>
    </source>
</evidence>
<dbReference type="GO" id="GO:0015036">
    <property type="term" value="F:disulfide oxidoreductase activity"/>
    <property type="evidence" value="ECO:0007669"/>
    <property type="project" value="UniProtKB-ARBA"/>
</dbReference>